<comment type="caution">
    <text evidence="1">The sequence shown here is derived from an EMBL/GenBank/DDBJ whole genome shotgun (WGS) entry which is preliminary data.</text>
</comment>
<organism evidence="1 2">
    <name type="scientific">Rhodopirellula baltica SH28</name>
    <dbReference type="NCBI Taxonomy" id="993517"/>
    <lineage>
        <taxon>Bacteria</taxon>
        <taxon>Pseudomonadati</taxon>
        <taxon>Planctomycetota</taxon>
        <taxon>Planctomycetia</taxon>
        <taxon>Pirellulales</taxon>
        <taxon>Pirellulaceae</taxon>
        <taxon>Rhodopirellula</taxon>
    </lineage>
</organism>
<protein>
    <submittedName>
        <fullName evidence="1">Uncharacterized protein</fullName>
    </submittedName>
</protein>
<gene>
    <name evidence="1" type="ORF">RBSH_05230</name>
</gene>
<evidence type="ECO:0000313" key="1">
    <source>
        <dbReference type="EMBL" id="EKJ99475.1"/>
    </source>
</evidence>
<sequence>MIESESFTDCPTFYYSFRWLWNTLQPSSRFYDQETATLSSISVALQLRIHFVATI</sequence>
<proteinExistence type="predicted"/>
<evidence type="ECO:0000313" key="2">
    <source>
        <dbReference type="Proteomes" id="UP000007993"/>
    </source>
</evidence>
<dbReference type="PATRIC" id="fig|993517.3.peg.5663"/>
<dbReference type="Proteomes" id="UP000007993">
    <property type="component" value="Unassembled WGS sequence"/>
</dbReference>
<name>K5E142_RHOBT</name>
<reference evidence="1 2" key="1">
    <citation type="journal article" date="2013" name="Mar. Genomics">
        <title>Expression of sulfatases in Rhodopirellula baltica and the diversity of sulfatases in the genus Rhodopirellula.</title>
        <authorList>
            <person name="Wegner C.E."/>
            <person name="Richter-Heitmann T."/>
            <person name="Klindworth A."/>
            <person name="Klockow C."/>
            <person name="Richter M."/>
            <person name="Achstetter T."/>
            <person name="Glockner F.O."/>
            <person name="Harder J."/>
        </authorList>
    </citation>
    <scope>NUCLEOTIDE SEQUENCE [LARGE SCALE GENOMIC DNA]</scope>
    <source>
        <strain evidence="1 2">SH28</strain>
    </source>
</reference>
<accession>K5E142</accession>
<dbReference type="EMBL" id="AMCW01000145">
    <property type="protein sequence ID" value="EKJ99475.1"/>
    <property type="molecule type" value="Genomic_DNA"/>
</dbReference>
<dbReference type="AlphaFoldDB" id="K5E142"/>